<name>A0AAJ6P1H1_9PAST</name>
<dbReference type="EMBL" id="JASAYQ010000021">
    <property type="protein sequence ID" value="MDP8173674.1"/>
    <property type="molecule type" value="Genomic_DNA"/>
</dbReference>
<sequence length="150" mass="16900">MLNGRNTVYSDEVIESNGFWGNIAIKEFQQQRAIPLQIPLELIKSSLISTMQTLEIELGDVVEKYKAQGINSVDDVAGTKINGENAVKTLYKKALFAQAKHDILPEFETIASRDLHEKRTDISEQKQLLTESVQAIRTLKGKRRGTVWSI</sequence>
<dbReference type="RefSeq" id="WP_306384686.1">
    <property type="nucleotide sequence ID" value="NZ_JASAYN010000001.1"/>
</dbReference>
<protein>
    <submittedName>
        <fullName evidence="1">Head completion/stabilization protein</fullName>
    </submittedName>
</protein>
<accession>A0AAJ6P1H1</accession>
<dbReference type="Pfam" id="PF05926">
    <property type="entry name" value="Phage_GPL"/>
    <property type="match status" value="1"/>
</dbReference>
<comment type="caution">
    <text evidence="1">The sequence shown here is derived from an EMBL/GenBank/DDBJ whole genome shotgun (WGS) entry which is preliminary data.</text>
</comment>
<dbReference type="AlphaFoldDB" id="A0AAJ6P1H1"/>
<evidence type="ECO:0000313" key="1">
    <source>
        <dbReference type="EMBL" id="MDP8173674.1"/>
    </source>
</evidence>
<organism evidence="1 2">
    <name type="scientific">Phocoenobacter skyensis</name>
    <dbReference type="NCBI Taxonomy" id="97481"/>
    <lineage>
        <taxon>Bacteria</taxon>
        <taxon>Pseudomonadati</taxon>
        <taxon>Pseudomonadota</taxon>
        <taxon>Gammaproteobacteria</taxon>
        <taxon>Pasteurellales</taxon>
        <taxon>Pasteurellaceae</taxon>
        <taxon>Phocoenobacter</taxon>
    </lineage>
</organism>
<proteinExistence type="predicted"/>
<reference evidence="1" key="1">
    <citation type="journal article" date="2023" name="Front. Microbiol.">
        <title>Phylogeography and host specificity of Pasteurellaceae pathogenic to sea-farmed fish in the north-east Atlantic.</title>
        <authorList>
            <person name="Gulla S."/>
            <person name="Colquhoun D.J."/>
            <person name="Olsen A.B."/>
            <person name="Spilsberg B."/>
            <person name="Lagesen K."/>
            <person name="Aakesson C.P."/>
            <person name="Strom S."/>
            <person name="Manji F."/>
            <person name="Birkbeck T.H."/>
            <person name="Nilsen H.K."/>
        </authorList>
    </citation>
    <scope>NUCLEOTIDE SEQUENCE</scope>
    <source>
        <strain evidence="1">TW16_20</strain>
    </source>
</reference>
<dbReference type="Proteomes" id="UP001236239">
    <property type="component" value="Unassembled WGS sequence"/>
</dbReference>
<gene>
    <name evidence="1" type="ORF">QJU93_09935</name>
</gene>
<dbReference type="InterPro" id="IPR009225">
    <property type="entry name" value="Phage_head_completion_GpL"/>
</dbReference>
<evidence type="ECO:0000313" key="2">
    <source>
        <dbReference type="Proteomes" id="UP001236239"/>
    </source>
</evidence>